<keyword evidence="11 13" id="KW-0051">Antiviral defense</keyword>
<comment type="cofactor">
    <cofactor evidence="13">
        <name>iron-sulfur cluster</name>
        <dbReference type="ChEBI" id="CHEBI:30408"/>
    </cofactor>
</comment>
<comment type="similarity">
    <text evidence="2 13">Belongs to the CRISPR-associated exonuclease Cas4 family.</text>
</comment>
<gene>
    <name evidence="15" type="primary">cas4</name>
    <name evidence="15" type="ORF">HYY65_06650</name>
</gene>
<dbReference type="Proteomes" id="UP000741360">
    <property type="component" value="Unassembled WGS sequence"/>
</dbReference>
<comment type="cofactor">
    <cofactor evidence="13">
        <name>Mg(2+)</name>
        <dbReference type="ChEBI" id="CHEBI:18420"/>
    </cofactor>
    <cofactor evidence="13">
        <name>Mn(2+)</name>
        <dbReference type="ChEBI" id="CHEBI:29035"/>
    </cofactor>
    <text evidence="13">Mg(2+) or Mn(2+) required for ssDNA cleavage activity.</text>
</comment>
<dbReference type="AlphaFoldDB" id="A0A932M1D4"/>
<dbReference type="GO" id="GO:0004527">
    <property type="term" value="F:exonuclease activity"/>
    <property type="evidence" value="ECO:0007669"/>
    <property type="project" value="UniProtKB-KW"/>
</dbReference>
<evidence type="ECO:0000256" key="12">
    <source>
        <dbReference type="ARBA" id="ARBA00023211"/>
    </source>
</evidence>
<evidence type="ECO:0000256" key="4">
    <source>
        <dbReference type="ARBA" id="ARBA00020049"/>
    </source>
</evidence>
<dbReference type="GO" id="GO:0051607">
    <property type="term" value="P:defense response to virus"/>
    <property type="evidence" value="ECO:0007669"/>
    <property type="project" value="UniProtKB-KW"/>
</dbReference>
<evidence type="ECO:0000256" key="9">
    <source>
        <dbReference type="ARBA" id="ARBA00023004"/>
    </source>
</evidence>
<organism evidence="15 16">
    <name type="scientific">Tectimicrobiota bacterium</name>
    <dbReference type="NCBI Taxonomy" id="2528274"/>
    <lineage>
        <taxon>Bacteria</taxon>
        <taxon>Pseudomonadati</taxon>
        <taxon>Nitrospinota/Tectimicrobiota group</taxon>
        <taxon>Candidatus Tectimicrobiota</taxon>
    </lineage>
</organism>
<evidence type="ECO:0000256" key="6">
    <source>
        <dbReference type="ARBA" id="ARBA00022723"/>
    </source>
</evidence>
<evidence type="ECO:0000256" key="7">
    <source>
        <dbReference type="ARBA" id="ARBA00022801"/>
    </source>
</evidence>
<accession>A0A932M1D4</accession>
<dbReference type="InterPro" id="IPR051827">
    <property type="entry name" value="Cas4_exonuclease"/>
</dbReference>
<keyword evidence="9 13" id="KW-0408">Iron</keyword>
<evidence type="ECO:0000313" key="15">
    <source>
        <dbReference type="EMBL" id="MBI3014726.1"/>
    </source>
</evidence>
<comment type="cofactor">
    <cofactor evidence="1">
        <name>[4Fe-4S] cluster</name>
        <dbReference type="ChEBI" id="CHEBI:49883"/>
    </cofactor>
</comment>
<dbReference type="PANTHER" id="PTHR36531">
    <property type="entry name" value="CRISPR-ASSOCIATED EXONUCLEASE CAS4"/>
    <property type="match status" value="1"/>
</dbReference>
<dbReference type="InterPro" id="IPR011604">
    <property type="entry name" value="PDDEXK-like_dom_sf"/>
</dbReference>
<evidence type="ECO:0000256" key="5">
    <source>
        <dbReference type="ARBA" id="ARBA00022722"/>
    </source>
</evidence>
<dbReference type="GO" id="GO:0046872">
    <property type="term" value="F:metal ion binding"/>
    <property type="evidence" value="ECO:0007669"/>
    <property type="project" value="UniProtKB-KW"/>
</dbReference>
<evidence type="ECO:0000313" key="16">
    <source>
        <dbReference type="Proteomes" id="UP000741360"/>
    </source>
</evidence>
<keyword evidence="10 13" id="KW-0411">Iron-sulfur</keyword>
<evidence type="ECO:0000256" key="13">
    <source>
        <dbReference type="RuleBase" id="RU365022"/>
    </source>
</evidence>
<evidence type="ECO:0000256" key="8">
    <source>
        <dbReference type="ARBA" id="ARBA00022839"/>
    </source>
</evidence>
<dbReference type="Gene3D" id="3.90.320.10">
    <property type="match status" value="1"/>
</dbReference>
<dbReference type="GO" id="GO:0051536">
    <property type="term" value="F:iron-sulfur cluster binding"/>
    <property type="evidence" value="ECO:0007669"/>
    <property type="project" value="UniProtKB-KW"/>
</dbReference>
<evidence type="ECO:0000256" key="11">
    <source>
        <dbReference type="ARBA" id="ARBA00023118"/>
    </source>
</evidence>
<dbReference type="EC" id="3.1.12.1" evidence="3 13"/>
<evidence type="ECO:0000256" key="10">
    <source>
        <dbReference type="ARBA" id="ARBA00023014"/>
    </source>
</evidence>
<dbReference type="InterPro" id="IPR022765">
    <property type="entry name" value="Dna2/Cas4_DUF83"/>
</dbReference>
<dbReference type="InterPro" id="IPR013343">
    <property type="entry name" value="CRISPR-assoc_prot_Cas4"/>
</dbReference>
<dbReference type="EMBL" id="JACPSX010000118">
    <property type="protein sequence ID" value="MBI3014726.1"/>
    <property type="molecule type" value="Genomic_DNA"/>
</dbReference>
<dbReference type="Pfam" id="PF01930">
    <property type="entry name" value="Cas_Cas4"/>
    <property type="match status" value="1"/>
</dbReference>
<protein>
    <recommendedName>
        <fullName evidence="4 13">CRISPR-associated exonuclease Cas4</fullName>
        <ecNumber evidence="3 13">3.1.12.1</ecNumber>
    </recommendedName>
</protein>
<evidence type="ECO:0000256" key="2">
    <source>
        <dbReference type="ARBA" id="ARBA00009189"/>
    </source>
</evidence>
<keyword evidence="6 13" id="KW-0479">Metal-binding</keyword>
<evidence type="ECO:0000259" key="14">
    <source>
        <dbReference type="Pfam" id="PF01930"/>
    </source>
</evidence>
<feature type="domain" description="DUF83" evidence="14">
    <location>
        <begin position="21"/>
        <end position="200"/>
    </location>
</feature>
<proteinExistence type="inferred from homology"/>
<reference evidence="15" key="1">
    <citation type="submission" date="2020-07" db="EMBL/GenBank/DDBJ databases">
        <title>Huge and variable diversity of episymbiotic CPR bacteria and DPANN archaea in groundwater ecosystems.</title>
        <authorList>
            <person name="He C.Y."/>
            <person name="Keren R."/>
            <person name="Whittaker M."/>
            <person name="Farag I.F."/>
            <person name="Doudna J."/>
            <person name="Cate J.H.D."/>
            <person name="Banfield J.F."/>
        </authorList>
    </citation>
    <scope>NUCLEOTIDE SEQUENCE</scope>
    <source>
        <strain evidence="15">NC_groundwater_717_Ag_S-0.2um_59_8</strain>
    </source>
</reference>
<name>A0A932M1D4_UNCTE</name>
<dbReference type="PANTHER" id="PTHR36531:SF6">
    <property type="entry name" value="DNA REPLICATION ATP-DEPENDENT HELICASE_NUCLEASE DNA2"/>
    <property type="match status" value="1"/>
</dbReference>
<keyword evidence="7 13" id="KW-0378">Hydrolase</keyword>
<keyword evidence="5 13" id="KW-0540">Nuclease</keyword>
<keyword evidence="8 13" id="KW-0269">Exonuclease</keyword>
<comment type="caution">
    <text evidence="15">The sequence shown here is derived from an EMBL/GenBank/DDBJ whole genome shotgun (WGS) entry which is preliminary data.</text>
</comment>
<evidence type="ECO:0000256" key="3">
    <source>
        <dbReference type="ARBA" id="ARBA00012768"/>
    </source>
</evidence>
<keyword evidence="12 13" id="KW-0464">Manganese</keyword>
<dbReference type="NCBIfam" id="TIGR00372">
    <property type="entry name" value="cas4"/>
    <property type="match status" value="1"/>
</dbReference>
<evidence type="ECO:0000256" key="1">
    <source>
        <dbReference type="ARBA" id="ARBA00001966"/>
    </source>
</evidence>
<sequence length="204" mass="24250">MSMRTTTIPTEVPVIPLRVNDLKQYVYCPRVVFYQYVMPVEKKATYKMEHGKIAEARIDELEKRRKLQRYHLDQGRRRFHVWVQSERLGLSGKLDMLIETDEALYPVDFKFTEGPPHRNHAHQICGYGLILEDMHGRPVERGFIYLIPQNKVAEIPITGALRQETLDMIEAIRAMIQREMFPDPTPYRNRCEDCEYRNYCRDIF</sequence>
<comment type="function">
    <text evidence="13">CRISPR (clustered regularly interspaced short palindromic repeat) is an adaptive immune system that provides protection against mobile genetic elements (viruses, transposable elements and conjugative plasmids). CRISPR clusters contain sequences complementary to antecedent mobile elements and target invading nucleic acids. CRISPR clusters are transcribed and processed into CRISPR RNA (crRNA).</text>
</comment>